<evidence type="ECO:0000259" key="5">
    <source>
        <dbReference type="Pfam" id="PF00117"/>
    </source>
</evidence>
<dbReference type="GO" id="GO:0004049">
    <property type="term" value="F:anthranilate synthase activity"/>
    <property type="evidence" value="ECO:0007669"/>
    <property type="project" value="UniProtKB-EC"/>
</dbReference>
<comment type="catalytic activity">
    <reaction evidence="4">
        <text>chorismate + L-glutamine = anthranilate + pyruvate + L-glutamate + H(+)</text>
        <dbReference type="Rhea" id="RHEA:21732"/>
        <dbReference type="ChEBI" id="CHEBI:15361"/>
        <dbReference type="ChEBI" id="CHEBI:15378"/>
        <dbReference type="ChEBI" id="CHEBI:16567"/>
        <dbReference type="ChEBI" id="CHEBI:29748"/>
        <dbReference type="ChEBI" id="CHEBI:29985"/>
        <dbReference type="ChEBI" id="CHEBI:58359"/>
        <dbReference type="EC" id="4.1.3.27"/>
    </reaction>
</comment>
<dbReference type="FunFam" id="3.40.50.880:FF:000003">
    <property type="entry name" value="Anthranilate synthase component II"/>
    <property type="match status" value="1"/>
</dbReference>
<dbReference type="GO" id="GO:0002047">
    <property type="term" value="P:phenazine biosynthetic process"/>
    <property type="evidence" value="ECO:0007669"/>
    <property type="project" value="TreeGrafter"/>
</dbReference>
<dbReference type="EC" id="4.1.3.27" evidence="1"/>
<proteinExistence type="predicted"/>
<dbReference type="OrthoDB" id="9806430at2"/>
<keyword evidence="3" id="KW-0456">Lyase</keyword>
<gene>
    <name evidence="6" type="ORF">D9V78_01995</name>
</gene>
<dbReference type="NCBIfam" id="TIGR00566">
    <property type="entry name" value="trpG_papA"/>
    <property type="match status" value="1"/>
</dbReference>
<dbReference type="PRINTS" id="PR00099">
    <property type="entry name" value="CPSGATASE"/>
</dbReference>
<sequence>MSKDILLIDNFDSFTYNIVDQLRATGNNVIIYRNTVDIQIILCTLSKLKHPVILLSPGPGQPKNSGCMLDLLRYTIGKIPIIGICLGHQAIVEYYGGTVEYAGEIIHGKTSYIYHDQKDMFYNLPNPLLVARYHSLICQKIPKKLIINAFFNNMVMAVRNNKDKICGFQFHPESILTTHGCKLLESTLSWLDVI</sequence>
<dbReference type="PROSITE" id="PS51273">
    <property type="entry name" value="GATASE_TYPE_1"/>
    <property type="match status" value="1"/>
</dbReference>
<evidence type="ECO:0000256" key="1">
    <source>
        <dbReference type="ARBA" id="ARBA00012266"/>
    </source>
</evidence>
<dbReference type="InterPro" id="IPR050472">
    <property type="entry name" value="Anth_synth/Amidotransfase"/>
</dbReference>
<dbReference type="RefSeq" id="WP_158350904.1">
    <property type="nucleotide sequence ID" value="NZ_CP032999.1"/>
</dbReference>
<evidence type="ECO:0000313" key="7">
    <source>
        <dbReference type="Proteomes" id="UP000298685"/>
    </source>
</evidence>
<reference evidence="6 7" key="1">
    <citation type="submission" date="2018-10" db="EMBL/GenBank/DDBJ databases">
        <title>Comparative functional genomics of the obligate endosymbiont Buchnera aphidicola.</title>
        <authorList>
            <person name="Chong R.A."/>
        </authorList>
    </citation>
    <scope>NUCLEOTIDE SEQUENCE [LARGE SCALE GENOMIC DNA]</scope>
    <source>
        <strain evidence="6 7">Ska</strain>
    </source>
</reference>
<name>A0A4D6YJM0_9GAMM</name>
<evidence type="ECO:0000313" key="6">
    <source>
        <dbReference type="EMBL" id="QCI26164.1"/>
    </source>
</evidence>
<dbReference type="PRINTS" id="PR00097">
    <property type="entry name" value="ANTSNTHASEII"/>
</dbReference>
<keyword evidence="2" id="KW-0315">Glutamine amidotransferase</keyword>
<dbReference type="Proteomes" id="UP000298685">
    <property type="component" value="Chromosome"/>
</dbReference>
<dbReference type="PRINTS" id="PR00096">
    <property type="entry name" value="GATASE"/>
</dbReference>
<dbReference type="InterPro" id="IPR029062">
    <property type="entry name" value="Class_I_gatase-like"/>
</dbReference>
<feature type="domain" description="Glutamine amidotransferase" evidence="5">
    <location>
        <begin position="6"/>
        <end position="187"/>
    </location>
</feature>
<dbReference type="EMBL" id="CP032999">
    <property type="protein sequence ID" value="QCI26164.1"/>
    <property type="molecule type" value="Genomic_DNA"/>
</dbReference>
<evidence type="ECO:0000256" key="4">
    <source>
        <dbReference type="ARBA" id="ARBA00047683"/>
    </source>
</evidence>
<evidence type="ECO:0000256" key="2">
    <source>
        <dbReference type="ARBA" id="ARBA00022962"/>
    </source>
</evidence>
<organism evidence="6 7">
    <name type="scientific">Buchnera aphidicola</name>
    <name type="common">Sarucallis kahawaluokalani</name>
    <dbReference type="NCBI Taxonomy" id="1241878"/>
    <lineage>
        <taxon>Bacteria</taxon>
        <taxon>Pseudomonadati</taxon>
        <taxon>Pseudomonadota</taxon>
        <taxon>Gammaproteobacteria</taxon>
        <taxon>Enterobacterales</taxon>
        <taxon>Erwiniaceae</taxon>
        <taxon>Buchnera</taxon>
    </lineage>
</organism>
<dbReference type="InterPro" id="IPR017926">
    <property type="entry name" value="GATASE"/>
</dbReference>
<protein>
    <recommendedName>
        <fullName evidence="1">anthranilate synthase</fullName>
        <ecNumber evidence="1">4.1.3.27</ecNumber>
    </recommendedName>
</protein>
<dbReference type="Gene3D" id="3.40.50.880">
    <property type="match status" value="1"/>
</dbReference>
<dbReference type="GO" id="GO:0005829">
    <property type="term" value="C:cytosol"/>
    <property type="evidence" value="ECO:0007669"/>
    <property type="project" value="TreeGrafter"/>
</dbReference>
<dbReference type="AlphaFoldDB" id="A0A4D6YJM0"/>
<dbReference type="SUPFAM" id="SSF52317">
    <property type="entry name" value="Class I glutamine amidotransferase-like"/>
    <property type="match status" value="1"/>
</dbReference>
<dbReference type="InterPro" id="IPR006221">
    <property type="entry name" value="TrpG/PapA_dom"/>
</dbReference>
<evidence type="ECO:0000256" key="3">
    <source>
        <dbReference type="ARBA" id="ARBA00023239"/>
    </source>
</evidence>
<dbReference type="GO" id="GO:0000162">
    <property type="term" value="P:L-tryptophan biosynthetic process"/>
    <property type="evidence" value="ECO:0007669"/>
    <property type="project" value="TreeGrafter"/>
</dbReference>
<dbReference type="GO" id="GO:0004048">
    <property type="term" value="F:anthranilate phosphoribosyltransferase activity"/>
    <property type="evidence" value="ECO:0007669"/>
    <property type="project" value="TreeGrafter"/>
</dbReference>
<accession>A0A4D6YJM0</accession>
<dbReference type="Pfam" id="PF00117">
    <property type="entry name" value="GATase"/>
    <property type="match status" value="1"/>
</dbReference>
<dbReference type="CDD" id="cd01743">
    <property type="entry name" value="GATase1_Anthranilate_Synthase"/>
    <property type="match status" value="1"/>
</dbReference>
<dbReference type="PANTHER" id="PTHR43418:SF2">
    <property type="entry name" value="BIFUNCTIONAL PROTEIN TRPGD"/>
    <property type="match status" value="1"/>
</dbReference>
<dbReference type="PANTHER" id="PTHR43418">
    <property type="entry name" value="MULTIFUNCTIONAL TRYPTOPHAN BIOSYNTHESIS PROTEIN-RELATED"/>
    <property type="match status" value="1"/>
</dbReference>